<dbReference type="Pfam" id="PF02129">
    <property type="entry name" value="Peptidase_S15"/>
    <property type="match status" value="1"/>
</dbReference>
<feature type="region of interest" description="Disordered" evidence="2">
    <location>
        <begin position="444"/>
        <end position="469"/>
    </location>
</feature>
<accession>K0F1C5</accession>
<gene>
    <name evidence="4" type="ORF">O3I_024845</name>
</gene>
<dbReference type="HOGENOM" id="CLU_015590_4_1_11"/>
<dbReference type="NCBIfam" id="TIGR00976">
    <property type="entry name" value="CocE_NonD"/>
    <property type="match status" value="1"/>
</dbReference>
<dbReference type="GO" id="GO:0008239">
    <property type="term" value="F:dipeptidyl-peptidase activity"/>
    <property type="evidence" value="ECO:0007669"/>
    <property type="project" value="InterPro"/>
</dbReference>
<evidence type="ECO:0000256" key="1">
    <source>
        <dbReference type="ARBA" id="ARBA00022801"/>
    </source>
</evidence>
<dbReference type="eggNOG" id="COG2936">
    <property type="taxonomic scope" value="Bacteria"/>
</dbReference>
<evidence type="ECO:0000313" key="4">
    <source>
        <dbReference type="EMBL" id="AFU02920.1"/>
    </source>
</evidence>
<name>K0F1C5_NOCB7</name>
<dbReference type="RefSeq" id="WP_014985775.1">
    <property type="nucleotide sequence ID" value="NC_018681.1"/>
</dbReference>
<evidence type="ECO:0000256" key="2">
    <source>
        <dbReference type="SAM" id="MobiDB-lite"/>
    </source>
</evidence>
<dbReference type="SMART" id="SM00939">
    <property type="entry name" value="PepX_C"/>
    <property type="match status" value="1"/>
</dbReference>
<dbReference type="KEGG" id="nbr:O3I_024845"/>
<dbReference type="InterPro" id="IPR029058">
    <property type="entry name" value="AB_hydrolase_fold"/>
</dbReference>
<dbReference type="Pfam" id="PF08530">
    <property type="entry name" value="PepX_C"/>
    <property type="match status" value="1"/>
</dbReference>
<dbReference type="PANTHER" id="PTHR43056:SF10">
    <property type="entry name" value="COCE_NOND FAMILY, PUTATIVE (AFU_ORTHOLOGUE AFUA_7G00600)-RELATED"/>
    <property type="match status" value="1"/>
</dbReference>
<dbReference type="Proteomes" id="UP000006304">
    <property type="component" value="Chromosome"/>
</dbReference>
<dbReference type="PANTHER" id="PTHR43056">
    <property type="entry name" value="PEPTIDASE S9 PROLYL OLIGOPEPTIDASE"/>
    <property type="match status" value="1"/>
</dbReference>
<evidence type="ECO:0000313" key="5">
    <source>
        <dbReference type="Proteomes" id="UP000006304"/>
    </source>
</evidence>
<proteinExistence type="predicted"/>
<feature type="region of interest" description="Disordered" evidence="2">
    <location>
        <begin position="569"/>
        <end position="603"/>
    </location>
</feature>
<feature type="domain" description="Xaa-Pro dipeptidyl-peptidase C-terminal" evidence="3">
    <location>
        <begin position="393"/>
        <end position="661"/>
    </location>
</feature>
<feature type="compositionally biased region" description="Low complexity" evidence="2">
    <location>
        <begin position="26"/>
        <end position="35"/>
    </location>
</feature>
<keyword evidence="1" id="KW-0378">Hydrolase</keyword>
<reference evidence="4 5" key="1">
    <citation type="journal article" date="2012" name="J. Bacteriol.">
        <title>Complete genome sequence of Nocardia brasiliensis HUJEG-1.</title>
        <authorList>
            <person name="Vera-Cabrera L."/>
            <person name="Ortiz-Lopez R."/>
            <person name="Elizondo-Gonzalez R."/>
            <person name="Perez-Maya A.A."/>
            <person name="Ocampo-Candiani J."/>
        </authorList>
    </citation>
    <scope>NUCLEOTIDE SEQUENCE [LARGE SCALE GENOMIC DNA]</scope>
    <source>
        <strain evidence="5">ATCC 700358</strain>
    </source>
</reference>
<sequence length="669" mass="70975">MSGIAAPIADAAPEAVFTDPTGGGAAAQWTAAQDGPQPYDGMSTDLSVPITMSDGKVLKADIYHPVRGGVRTTEPTPVVLQIQGYNRQAITALGALLQLPGVEQVLLPWVASLNFPGSGLEGITDFTRQLNSGALQVASQDQENLTKGGYTVVQVDIRGTGSSEGQWQVYGAQELQDANDIVGWVNEQPWSNGSIGLNGTSLTGIEAFKAATTGNPAIKAIFGFEPSADPFNDIGATGGGVGAVFLPAWLAVVNALKFAPDIESIIGGRFDPAQQLTWLRDRLADPAVLLDVVANLFTATTTGQYTPATREFLDPNSPFRQGMLIDPTKISAPTFFVSANADAFGSSALDTYNRLPMPLTHKKTIFGDGLHTGSGVIDFGEPGMPPRVDVLQRAWFDKWLKGIDNGIDRYSPITVKQVDGPWVTRTSFPTDGVTYRRAYLNATPSGTAPTAHGDGSLSADPPTTQSQHTVAPGLASICSRDTAQTTLGVTSVIVACSQDSRIRESEGLTFTGAPVTEPTVISGPIAVHLNTIHDTRDGYWTVTVNDVSPDGWSRQLSTGQLVSSLRQIDDARSSRSPNGDYSRPMPYIDLDRRQPTVPGEPTVMDIATTPIDTTLQPGHRLRVDVFAGNFPKGLPPTAMLLDSQLAPQHLVLDPAAPSWVNLPSSQPVS</sequence>
<dbReference type="InterPro" id="IPR000383">
    <property type="entry name" value="Xaa-Pro-like_dom"/>
</dbReference>
<dbReference type="SUPFAM" id="SSF49785">
    <property type="entry name" value="Galactose-binding domain-like"/>
    <property type="match status" value="1"/>
</dbReference>
<dbReference type="EMBL" id="CP003876">
    <property type="protein sequence ID" value="AFU02920.1"/>
    <property type="molecule type" value="Genomic_DNA"/>
</dbReference>
<dbReference type="Gene3D" id="2.60.120.260">
    <property type="entry name" value="Galactose-binding domain-like"/>
    <property type="match status" value="1"/>
</dbReference>
<dbReference type="SUPFAM" id="SSF53474">
    <property type="entry name" value="alpha/beta-Hydrolases"/>
    <property type="match status" value="1"/>
</dbReference>
<dbReference type="InterPro" id="IPR008979">
    <property type="entry name" value="Galactose-bd-like_sf"/>
</dbReference>
<protein>
    <submittedName>
        <fullName evidence="4">Putative peptidase</fullName>
    </submittedName>
</protein>
<dbReference type="Gene3D" id="3.40.50.1820">
    <property type="entry name" value="alpha/beta hydrolase"/>
    <property type="match status" value="1"/>
</dbReference>
<dbReference type="InterPro" id="IPR013736">
    <property type="entry name" value="Xaa-Pro_dipept_C"/>
</dbReference>
<dbReference type="InterPro" id="IPR050585">
    <property type="entry name" value="Xaa-Pro_dipeptidyl-ppase/CocE"/>
</dbReference>
<dbReference type="AlphaFoldDB" id="K0F1C5"/>
<evidence type="ECO:0000259" key="3">
    <source>
        <dbReference type="SMART" id="SM00939"/>
    </source>
</evidence>
<feature type="region of interest" description="Disordered" evidence="2">
    <location>
        <begin position="15"/>
        <end position="39"/>
    </location>
</feature>
<organism evidence="4 5">
    <name type="scientific">Nocardia brasiliensis (strain ATCC 700358 / HUJEG-1)</name>
    <dbReference type="NCBI Taxonomy" id="1133849"/>
    <lineage>
        <taxon>Bacteria</taxon>
        <taxon>Bacillati</taxon>
        <taxon>Actinomycetota</taxon>
        <taxon>Actinomycetes</taxon>
        <taxon>Mycobacteriales</taxon>
        <taxon>Nocardiaceae</taxon>
        <taxon>Nocardia</taxon>
    </lineage>
</organism>
<keyword evidence="5" id="KW-1185">Reference proteome</keyword>
<dbReference type="InterPro" id="IPR005674">
    <property type="entry name" value="CocE/Ser_esterase"/>
</dbReference>